<name>A0AAJ0PDH3_9PSED</name>
<evidence type="ECO:0000313" key="3">
    <source>
        <dbReference type="Proteomes" id="UP000071644"/>
    </source>
</evidence>
<sequence length="182" mass="19702">MIQRFFSLAHKAFPILALAVLFPVLTACEPSPDKALSQQAKSGDPAAQYELALAYSDLQQYEKAVHWWKQAAEQGHAPAQVDLGLMHQIGVGTPQNLVEAQRWYLAAAEQGNASGLHNLAYLYRRGNGVERDASQAAAWYLQAAQQGIAHSMSAIHEAHLSHGGAIGYRGISGEQFHGSRAS</sequence>
<dbReference type="SMART" id="SM00671">
    <property type="entry name" value="SEL1"/>
    <property type="match status" value="3"/>
</dbReference>
<dbReference type="InterPro" id="IPR011990">
    <property type="entry name" value="TPR-like_helical_dom_sf"/>
</dbReference>
<dbReference type="InterPro" id="IPR050767">
    <property type="entry name" value="Sel1_AlgK"/>
</dbReference>
<proteinExistence type="predicted"/>
<feature type="chain" id="PRO_5042542053" description="Sel1 repeat-containing protein" evidence="1">
    <location>
        <begin position="28"/>
        <end position="182"/>
    </location>
</feature>
<evidence type="ECO:0008006" key="4">
    <source>
        <dbReference type="Google" id="ProtNLM"/>
    </source>
</evidence>
<accession>A0AAJ0PDH3</accession>
<dbReference type="Gene3D" id="1.25.40.10">
    <property type="entry name" value="Tetratricopeptide repeat domain"/>
    <property type="match status" value="1"/>
</dbReference>
<dbReference type="PANTHER" id="PTHR11102">
    <property type="entry name" value="SEL-1-LIKE PROTEIN"/>
    <property type="match status" value="1"/>
</dbReference>
<feature type="signal peptide" evidence="1">
    <location>
        <begin position="1"/>
        <end position="27"/>
    </location>
</feature>
<dbReference type="EMBL" id="LDSN01000070">
    <property type="protein sequence ID" value="KTT14990.1"/>
    <property type="molecule type" value="Genomic_DNA"/>
</dbReference>
<comment type="caution">
    <text evidence="2">The sequence shown here is derived from an EMBL/GenBank/DDBJ whole genome shotgun (WGS) entry which is preliminary data.</text>
</comment>
<reference evidence="2 3" key="1">
    <citation type="journal article" date="2016" name="Front. Microbiol.">
        <title>Genomic Resource of Rice Seed Associated Bacteria.</title>
        <authorList>
            <person name="Midha S."/>
            <person name="Bansal K."/>
            <person name="Sharma S."/>
            <person name="Kumar N."/>
            <person name="Patil P.P."/>
            <person name="Chaudhry V."/>
            <person name="Patil P.B."/>
        </authorList>
    </citation>
    <scope>NUCLEOTIDE SEQUENCE [LARGE SCALE GENOMIC DNA]</scope>
    <source>
        <strain evidence="2 3">NS96</strain>
    </source>
</reference>
<evidence type="ECO:0000256" key="1">
    <source>
        <dbReference type="SAM" id="SignalP"/>
    </source>
</evidence>
<keyword evidence="1" id="KW-0732">Signal</keyword>
<dbReference type="Pfam" id="PF08238">
    <property type="entry name" value="Sel1"/>
    <property type="match status" value="3"/>
</dbReference>
<gene>
    <name evidence="2" type="ORF">NS96R_19920</name>
</gene>
<dbReference type="PROSITE" id="PS51257">
    <property type="entry name" value="PROKAR_LIPOPROTEIN"/>
    <property type="match status" value="1"/>
</dbReference>
<dbReference type="SUPFAM" id="SSF81901">
    <property type="entry name" value="HCP-like"/>
    <property type="match status" value="1"/>
</dbReference>
<dbReference type="AlphaFoldDB" id="A0AAJ0PDH3"/>
<dbReference type="RefSeq" id="WP_058639817.1">
    <property type="nucleotide sequence ID" value="NZ_LDSN01000070.1"/>
</dbReference>
<dbReference type="InterPro" id="IPR006597">
    <property type="entry name" value="Sel1-like"/>
</dbReference>
<evidence type="ECO:0000313" key="2">
    <source>
        <dbReference type="EMBL" id="KTT14990.1"/>
    </source>
</evidence>
<protein>
    <recommendedName>
        <fullName evidence="4">Sel1 repeat-containing protein</fullName>
    </recommendedName>
</protein>
<dbReference type="PANTHER" id="PTHR11102:SF160">
    <property type="entry name" value="ERAD-ASSOCIATED E3 UBIQUITIN-PROTEIN LIGASE COMPONENT HRD3"/>
    <property type="match status" value="1"/>
</dbReference>
<organism evidence="2 3">
    <name type="scientific">Pseudomonas parafulva</name>
    <dbReference type="NCBI Taxonomy" id="157782"/>
    <lineage>
        <taxon>Bacteria</taxon>
        <taxon>Pseudomonadati</taxon>
        <taxon>Pseudomonadota</taxon>
        <taxon>Gammaproteobacteria</taxon>
        <taxon>Pseudomonadales</taxon>
        <taxon>Pseudomonadaceae</taxon>
        <taxon>Pseudomonas</taxon>
    </lineage>
</organism>
<dbReference type="Proteomes" id="UP000071644">
    <property type="component" value="Unassembled WGS sequence"/>
</dbReference>